<evidence type="ECO:0000259" key="2">
    <source>
        <dbReference type="PROSITE" id="PS50164"/>
    </source>
</evidence>
<dbReference type="InterPro" id="IPR000305">
    <property type="entry name" value="GIY-YIG_endonuc"/>
</dbReference>
<evidence type="ECO:0000313" key="4">
    <source>
        <dbReference type="Proteomes" id="UP000179880"/>
    </source>
</evidence>
<dbReference type="AlphaFoldDB" id="A0A1F6WHR7"/>
<dbReference type="Pfam" id="PF01541">
    <property type="entry name" value="GIY-YIG"/>
    <property type="match status" value="1"/>
</dbReference>
<dbReference type="EMBL" id="MFUH01000030">
    <property type="protein sequence ID" value="OGI81402.1"/>
    <property type="molecule type" value="Genomic_DNA"/>
</dbReference>
<accession>A0A1F6WHR7</accession>
<protein>
    <recommendedName>
        <fullName evidence="2">GIY-YIG domain-containing protein</fullName>
    </recommendedName>
</protein>
<evidence type="ECO:0000256" key="1">
    <source>
        <dbReference type="ARBA" id="ARBA00007435"/>
    </source>
</evidence>
<dbReference type="PANTHER" id="PTHR34477">
    <property type="entry name" value="UPF0213 PROTEIN YHBQ"/>
    <property type="match status" value="1"/>
</dbReference>
<evidence type="ECO:0000313" key="3">
    <source>
        <dbReference type="EMBL" id="OGI81402.1"/>
    </source>
</evidence>
<sequence>MWYVYILKSSRKRWYYVGSTNRLLKRITEHNKGLVFSTRRFVPLYLVFSKEFDSEKEARMCEKRIKSKRIEKELIIRNIEN</sequence>
<dbReference type="InterPro" id="IPR050190">
    <property type="entry name" value="UPF0213_domain"/>
</dbReference>
<name>A0A1F6WHR7_9BACT</name>
<organism evidence="3 4">
    <name type="scientific">Candidatus Nomurabacteria bacterium RIFCSPHIGHO2_02_FULL_42_24</name>
    <dbReference type="NCBI Taxonomy" id="1801757"/>
    <lineage>
        <taxon>Bacteria</taxon>
        <taxon>Candidatus Nomuraibacteriota</taxon>
    </lineage>
</organism>
<dbReference type="Proteomes" id="UP000179880">
    <property type="component" value="Unassembled WGS sequence"/>
</dbReference>
<dbReference type="Gene3D" id="3.40.1440.10">
    <property type="entry name" value="GIY-YIG endonuclease"/>
    <property type="match status" value="1"/>
</dbReference>
<reference evidence="3 4" key="1">
    <citation type="journal article" date="2016" name="Nat. Commun.">
        <title>Thousands of microbial genomes shed light on interconnected biogeochemical processes in an aquifer system.</title>
        <authorList>
            <person name="Anantharaman K."/>
            <person name="Brown C.T."/>
            <person name="Hug L.A."/>
            <person name="Sharon I."/>
            <person name="Castelle C.J."/>
            <person name="Probst A.J."/>
            <person name="Thomas B.C."/>
            <person name="Singh A."/>
            <person name="Wilkins M.J."/>
            <person name="Karaoz U."/>
            <person name="Brodie E.L."/>
            <person name="Williams K.H."/>
            <person name="Hubbard S.S."/>
            <person name="Banfield J.F."/>
        </authorList>
    </citation>
    <scope>NUCLEOTIDE SEQUENCE [LARGE SCALE GENOMIC DNA]</scope>
</reference>
<dbReference type="PANTHER" id="PTHR34477:SF1">
    <property type="entry name" value="UPF0213 PROTEIN YHBQ"/>
    <property type="match status" value="1"/>
</dbReference>
<gene>
    <name evidence="3" type="ORF">A3B93_01675</name>
</gene>
<dbReference type="InterPro" id="IPR035901">
    <property type="entry name" value="GIY-YIG_endonuc_sf"/>
</dbReference>
<proteinExistence type="inferred from homology"/>
<comment type="similarity">
    <text evidence="1">Belongs to the UPF0213 family.</text>
</comment>
<dbReference type="PROSITE" id="PS50164">
    <property type="entry name" value="GIY_YIG"/>
    <property type="match status" value="1"/>
</dbReference>
<feature type="domain" description="GIY-YIG" evidence="2">
    <location>
        <begin position="1"/>
        <end position="76"/>
    </location>
</feature>
<comment type="caution">
    <text evidence="3">The sequence shown here is derived from an EMBL/GenBank/DDBJ whole genome shotgun (WGS) entry which is preliminary data.</text>
</comment>
<dbReference type="SUPFAM" id="SSF82771">
    <property type="entry name" value="GIY-YIG endonuclease"/>
    <property type="match status" value="1"/>
</dbReference>